<evidence type="ECO:0000313" key="2">
    <source>
        <dbReference type="EMBL" id="KAJ5184016.1"/>
    </source>
</evidence>
<feature type="domain" description="AB hydrolase-1" evidence="1">
    <location>
        <begin position="30"/>
        <end position="289"/>
    </location>
</feature>
<evidence type="ECO:0000313" key="3">
    <source>
        <dbReference type="Proteomes" id="UP001146351"/>
    </source>
</evidence>
<gene>
    <name evidence="2" type="ORF">N7492_001632</name>
</gene>
<name>A0A9W9LZL3_9EURO</name>
<dbReference type="InterPro" id="IPR050266">
    <property type="entry name" value="AB_hydrolase_sf"/>
</dbReference>
<dbReference type="GO" id="GO:0016787">
    <property type="term" value="F:hydrolase activity"/>
    <property type="evidence" value="ECO:0007669"/>
    <property type="project" value="UniProtKB-KW"/>
</dbReference>
<dbReference type="Pfam" id="PF12697">
    <property type="entry name" value="Abhydrolase_6"/>
    <property type="match status" value="1"/>
</dbReference>
<dbReference type="InterPro" id="IPR029058">
    <property type="entry name" value="AB_hydrolase_fold"/>
</dbReference>
<evidence type="ECO:0000259" key="1">
    <source>
        <dbReference type="Pfam" id="PF12697"/>
    </source>
</evidence>
<dbReference type="PANTHER" id="PTHR43798">
    <property type="entry name" value="MONOACYLGLYCEROL LIPASE"/>
    <property type="match status" value="1"/>
</dbReference>
<proteinExistence type="predicted"/>
<protein>
    <submittedName>
        <fullName evidence="2">Alpha/beta hydrolase</fullName>
    </submittedName>
</protein>
<comment type="caution">
    <text evidence="2">The sequence shown here is derived from an EMBL/GenBank/DDBJ whole genome shotgun (WGS) entry which is preliminary data.</text>
</comment>
<accession>A0A9W9LZL3</accession>
<dbReference type="PANTHER" id="PTHR43798:SF33">
    <property type="entry name" value="HYDROLASE, PUTATIVE (AFU_ORTHOLOGUE AFUA_2G14860)-RELATED"/>
    <property type="match status" value="1"/>
</dbReference>
<dbReference type="AlphaFoldDB" id="A0A9W9LZL3"/>
<organism evidence="2 3">
    <name type="scientific">Penicillium capsulatum</name>
    <dbReference type="NCBI Taxonomy" id="69766"/>
    <lineage>
        <taxon>Eukaryota</taxon>
        <taxon>Fungi</taxon>
        <taxon>Dikarya</taxon>
        <taxon>Ascomycota</taxon>
        <taxon>Pezizomycotina</taxon>
        <taxon>Eurotiomycetes</taxon>
        <taxon>Eurotiomycetidae</taxon>
        <taxon>Eurotiales</taxon>
        <taxon>Aspergillaceae</taxon>
        <taxon>Penicillium</taxon>
    </lineage>
</organism>
<sequence>MESCDFFISSETKIHASITRQKEQGREPLLVFLHYWGGTSSTWYKLTAPDSPTSIAGQYPTISLDLRGWGQSTGPASDNGTSYSISAMATDVLSVLAQIDSHEMNHSLLEHGIVFIGHSMGAKVAFATLNILPPDLLNKVRGLVLVAPAPPTPTELPSEMQAQQQAAYQSEESARWTVHNVLSNAANLSSVDIDMLVRGSFGGNEWAKKAWPLYGMQEDIHGLSCNLLALRSYPIVRIIIGADDIVEPKHKVESEVISFLEEKHFPFSTRVVANTKHLLPLEAPDVIADEIRQCLG</sequence>
<dbReference type="InterPro" id="IPR000073">
    <property type="entry name" value="AB_hydrolase_1"/>
</dbReference>
<reference evidence="2" key="1">
    <citation type="submission" date="2022-11" db="EMBL/GenBank/DDBJ databases">
        <authorList>
            <person name="Petersen C."/>
        </authorList>
    </citation>
    <scope>NUCLEOTIDE SEQUENCE</scope>
    <source>
        <strain evidence="2">IBT 21917</strain>
    </source>
</reference>
<dbReference type="SUPFAM" id="SSF53474">
    <property type="entry name" value="alpha/beta-Hydrolases"/>
    <property type="match status" value="1"/>
</dbReference>
<dbReference type="Gene3D" id="3.40.50.1820">
    <property type="entry name" value="alpha/beta hydrolase"/>
    <property type="match status" value="1"/>
</dbReference>
<dbReference type="OrthoDB" id="2498029at2759"/>
<dbReference type="GO" id="GO:0016020">
    <property type="term" value="C:membrane"/>
    <property type="evidence" value="ECO:0007669"/>
    <property type="project" value="TreeGrafter"/>
</dbReference>
<dbReference type="GO" id="GO:0017000">
    <property type="term" value="P:antibiotic biosynthetic process"/>
    <property type="evidence" value="ECO:0007669"/>
    <property type="project" value="UniProtKB-ARBA"/>
</dbReference>
<keyword evidence="3" id="KW-1185">Reference proteome</keyword>
<reference evidence="2" key="2">
    <citation type="journal article" date="2023" name="IMA Fungus">
        <title>Comparative genomic study of the Penicillium genus elucidates a diverse pangenome and 15 lateral gene transfer events.</title>
        <authorList>
            <person name="Petersen C."/>
            <person name="Sorensen T."/>
            <person name="Nielsen M.R."/>
            <person name="Sondergaard T.E."/>
            <person name="Sorensen J.L."/>
            <person name="Fitzpatrick D.A."/>
            <person name="Frisvad J.C."/>
            <person name="Nielsen K.L."/>
        </authorList>
    </citation>
    <scope>NUCLEOTIDE SEQUENCE</scope>
    <source>
        <strain evidence="2">IBT 21917</strain>
    </source>
</reference>
<dbReference type="EMBL" id="JAPQKO010000001">
    <property type="protein sequence ID" value="KAJ5184016.1"/>
    <property type="molecule type" value="Genomic_DNA"/>
</dbReference>
<keyword evidence="2" id="KW-0378">Hydrolase</keyword>
<dbReference type="Proteomes" id="UP001146351">
    <property type="component" value="Unassembled WGS sequence"/>
</dbReference>
<dbReference type="GO" id="GO:0072330">
    <property type="term" value="P:monocarboxylic acid biosynthetic process"/>
    <property type="evidence" value="ECO:0007669"/>
    <property type="project" value="UniProtKB-ARBA"/>
</dbReference>